<dbReference type="GO" id="GO:0000215">
    <property type="term" value="F:tRNA 2'-phosphotransferase activity"/>
    <property type="evidence" value="ECO:0007669"/>
    <property type="project" value="UniProtKB-EC"/>
</dbReference>
<reference evidence="8" key="1">
    <citation type="journal article" date="2023" name="BMC Genomics">
        <title>Chromosome-level genome assemblies of Cutaneotrichosporon spp. (Trichosporonales, Basidiomycota) reveal imbalanced evolution between nucleotide sequences and chromosome synteny.</title>
        <authorList>
            <person name="Kobayashi Y."/>
            <person name="Kayamori A."/>
            <person name="Aoki K."/>
            <person name="Shiwa Y."/>
            <person name="Matsutani M."/>
            <person name="Fujita N."/>
            <person name="Sugita T."/>
            <person name="Iwasaki W."/>
            <person name="Tanaka N."/>
            <person name="Takashima M."/>
        </authorList>
    </citation>
    <scope>NUCLEOTIDE SEQUENCE</scope>
    <source>
        <strain evidence="8">HIS016</strain>
    </source>
</reference>
<evidence type="ECO:0000256" key="7">
    <source>
        <dbReference type="SAM" id="MobiDB-lite"/>
    </source>
</evidence>
<accession>A0AAD3YAJ3</accession>
<proteinExistence type="inferred from homology"/>
<dbReference type="Proteomes" id="UP001222932">
    <property type="component" value="Unassembled WGS sequence"/>
</dbReference>
<keyword evidence="5" id="KW-0520">NAD</keyword>
<dbReference type="Pfam" id="PF01885">
    <property type="entry name" value="PTS_2-RNA"/>
    <property type="match status" value="1"/>
</dbReference>
<keyword evidence="9" id="KW-1185">Reference proteome</keyword>
<dbReference type="Gene3D" id="3.20.170.30">
    <property type="match status" value="1"/>
</dbReference>
<evidence type="ECO:0000256" key="5">
    <source>
        <dbReference type="ARBA" id="ARBA00023027"/>
    </source>
</evidence>
<comment type="function">
    <text evidence="1">Catalyzes the last step of tRNA splicing, the transfer of the splice junction 2'-phosphate from ligated tRNA to NAD to produce ADP-ribose 1''-2'' cyclic phosphate.</text>
</comment>
<dbReference type="Gene3D" id="1.10.10.970">
    <property type="entry name" value="RNA 2'-phosphotransferase, Tpt1/KptA family, N-terminal domain"/>
    <property type="match status" value="1"/>
</dbReference>
<feature type="region of interest" description="Disordered" evidence="7">
    <location>
        <begin position="74"/>
        <end position="119"/>
    </location>
</feature>
<name>A0AAD3YAJ3_9TREE</name>
<evidence type="ECO:0000256" key="3">
    <source>
        <dbReference type="ARBA" id="ARBA00012007"/>
    </source>
</evidence>
<dbReference type="PANTHER" id="PTHR12684:SF2">
    <property type="entry name" value="TRNA 2'-PHOSPHOTRANSFERASE 1"/>
    <property type="match status" value="1"/>
</dbReference>
<dbReference type="GO" id="GO:0006388">
    <property type="term" value="P:tRNA splicing, via endonucleolytic cleavage and ligation"/>
    <property type="evidence" value="ECO:0007669"/>
    <property type="project" value="TreeGrafter"/>
</dbReference>
<dbReference type="InterPro" id="IPR002745">
    <property type="entry name" value="Ptrans_KptA/Tpt1"/>
</dbReference>
<organism evidence="8 9">
    <name type="scientific">Cutaneotrichosporon spelunceum</name>
    <dbReference type="NCBI Taxonomy" id="1672016"/>
    <lineage>
        <taxon>Eukaryota</taxon>
        <taxon>Fungi</taxon>
        <taxon>Dikarya</taxon>
        <taxon>Basidiomycota</taxon>
        <taxon>Agaricomycotina</taxon>
        <taxon>Tremellomycetes</taxon>
        <taxon>Trichosporonales</taxon>
        <taxon>Trichosporonaceae</taxon>
        <taxon>Cutaneotrichosporon</taxon>
    </lineage>
</organism>
<evidence type="ECO:0000256" key="6">
    <source>
        <dbReference type="ARBA" id="ARBA00047949"/>
    </source>
</evidence>
<feature type="compositionally biased region" description="Basic residues" evidence="7">
    <location>
        <begin position="83"/>
        <end position="96"/>
    </location>
</feature>
<dbReference type="SUPFAM" id="SSF56399">
    <property type="entry name" value="ADP-ribosylation"/>
    <property type="match status" value="2"/>
</dbReference>
<keyword evidence="4" id="KW-0808">Transferase</keyword>
<comment type="caution">
    <text evidence="8">The sequence shown here is derived from an EMBL/GenBank/DDBJ whole genome shotgun (WGS) entry which is preliminary data.</text>
</comment>
<evidence type="ECO:0000256" key="1">
    <source>
        <dbReference type="ARBA" id="ARBA00003343"/>
    </source>
</evidence>
<comment type="similarity">
    <text evidence="2">Belongs to the KptA/TPT1 family.</text>
</comment>
<dbReference type="EMBL" id="BTCM01000001">
    <property type="protein sequence ID" value="GMK54922.1"/>
    <property type="molecule type" value="Genomic_DNA"/>
</dbReference>
<evidence type="ECO:0000256" key="4">
    <source>
        <dbReference type="ARBA" id="ARBA00022679"/>
    </source>
</evidence>
<evidence type="ECO:0000313" key="9">
    <source>
        <dbReference type="Proteomes" id="UP001222932"/>
    </source>
</evidence>
<dbReference type="InterPro" id="IPR042081">
    <property type="entry name" value="RNA_2'-PTrans_C"/>
</dbReference>
<feature type="region of interest" description="Disordered" evidence="7">
    <location>
        <begin position="135"/>
        <end position="165"/>
    </location>
</feature>
<reference evidence="8" key="2">
    <citation type="submission" date="2023-06" db="EMBL/GenBank/DDBJ databases">
        <authorList>
            <person name="Kobayashi Y."/>
            <person name="Kayamori A."/>
            <person name="Aoki K."/>
            <person name="Shiwa Y."/>
            <person name="Fujita N."/>
            <person name="Sugita T."/>
            <person name="Iwasaki W."/>
            <person name="Tanaka N."/>
            <person name="Takashima M."/>
        </authorList>
    </citation>
    <scope>NUCLEOTIDE SEQUENCE</scope>
    <source>
        <strain evidence="8">HIS016</strain>
    </source>
</reference>
<sequence length="317" mass="34439">MPRPADSPDVAASKTLSYILRHGAEKEGLHIRSDGLVRLDDVLARPKVRNLKLDTDAVFRLVDENAKKRFELVYGYDPSAPPPKKKHVQPARKKRPPPPGYGPKAGSAPAPGSGSPTPAEDVTIVAAVVEQNKEEEWTERPFVKLPPPESSFDSPEGGGVADADTGHTGQWYIRAVQGHSILEGTGHLQPLRADAEGRERAGAMVHGTRWELWETLKDMGLSRMNRQHVHLAPSLSGPITPRNNSTLLIFLDLPKLLAAGIPVYAAANGVVLTPGDEHGTVPKEFWRKAVHVAKGTRRVVWEDGVAADRAEAEAEEP</sequence>
<dbReference type="PANTHER" id="PTHR12684">
    <property type="entry name" value="PUTATIVE PHOSPHOTRANSFERASE"/>
    <property type="match status" value="1"/>
</dbReference>
<dbReference type="EC" id="2.7.1.160" evidence="3"/>
<protein>
    <recommendedName>
        <fullName evidence="3">2'-phosphotransferase</fullName>
        <ecNumber evidence="3">2.7.1.160</ecNumber>
    </recommendedName>
</protein>
<dbReference type="AlphaFoldDB" id="A0AAD3YAJ3"/>
<comment type="catalytic activity">
    <reaction evidence="6">
        <text>2'-phospho-[ligated tRNA] + NAD(+) = mature tRNA + ADP-alpha-D-ribose 1'',2''-cyclic phosphate + nicotinamide</text>
        <dbReference type="Rhea" id="RHEA:23324"/>
        <dbReference type="Rhea" id="RHEA-COMP:11106"/>
        <dbReference type="Rhea" id="RHEA-COMP:11107"/>
        <dbReference type="ChEBI" id="CHEBI:17154"/>
        <dbReference type="ChEBI" id="CHEBI:57540"/>
        <dbReference type="ChEBI" id="CHEBI:76596"/>
        <dbReference type="ChEBI" id="CHEBI:82883"/>
        <dbReference type="ChEBI" id="CHEBI:85027"/>
        <dbReference type="EC" id="2.7.1.160"/>
    </reaction>
</comment>
<evidence type="ECO:0000313" key="8">
    <source>
        <dbReference type="EMBL" id="GMK54922.1"/>
    </source>
</evidence>
<gene>
    <name evidence="8" type="primary">TPT1</name>
    <name evidence="8" type="ORF">CspeluHIS016_0115080</name>
</gene>
<evidence type="ECO:0000256" key="2">
    <source>
        <dbReference type="ARBA" id="ARBA00009836"/>
    </source>
</evidence>
<feature type="compositionally biased region" description="Low complexity" evidence="7">
    <location>
        <begin position="102"/>
        <end position="119"/>
    </location>
</feature>
<dbReference type="InterPro" id="IPR042080">
    <property type="entry name" value="RNA_2'-PTrans_N"/>
</dbReference>